<reference evidence="1" key="2">
    <citation type="journal article" date="2021" name="Microbiome">
        <title>Successional dynamics and alternative stable states in a saline activated sludge microbial community over 9 years.</title>
        <authorList>
            <person name="Wang Y."/>
            <person name="Ye J."/>
            <person name="Ju F."/>
            <person name="Liu L."/>
            <person name="Boyd J.A."/>
            <person name="Deng Y."/>
            <person name="Parks D.H."/>
            <person name="Jiang X."/>
            <person name="Yin X."/>
            <person name="Woodcroft B.J."/>
            <person name="Tyson G.W."/>
            <person name="Hugenholtz P."/>
            <person name="Polz M.F."/>
            <person name="Zhang T."/>
        </authorList>
    </citation>
    <scope>NUCLEOTIDE SEQUENCE</scope>
    <source>
        <strain evidence="1">HKST-UBA10</strain>
    </source>
</reference>
<sequence>QEKLTYLTIFIYPPDEVILNIIALQNIIANRLYMTEGLFDNNLFKPHITLCSALFYKSEANILRKKILNEKLDQININLDNKVSNDRGLLFLHALSEENELKKIHMRFIGLYAKHRKGVLRDKYSGDLSSFLPDEKESIIKYGSPRYGKLYRPHVSVLQIEEEKVPEIQDVLDSWKVEDNFTLENVRLIEHSEEYFGNNSHSVIRVEDLV</sequence>
<feature type="non-terminal residue" evidence="1">
    <location>
        <position position="1"/>
    </location>
</feature>
<evidence type="ECO:0000313" key="2">
    <source>
        <dbReference type="Proteomes" id="UP000782843"/>
    </source>
</evidence>
<organism evidence="1 2">
    <name type="scientific">Candidatus Dojkabacteria bacterium</name>
    <dbReference type="NCBI Taxonomy" id="2099670"/>
    <lineage>
        <taxon>Bacteria</taxon>
        <taxon>Candidatus Dojkabacteria</taxon>
    </lineage>
</organism>
<dbReference type="Proteomes" id="UP000782843">
    <property type="component" value="Unassembled WGS sequence"/>
</dbReference>
<dbReference type="SUPFAM" id="SSF55144">
    <property type="entry name" value="LigT-like"/>
    <property type="match status" value="1"/>
</dbReference>
<accession>A0A955RIN9</accession>
<dbReference type="AlphaFoldDB" id="A0A955RIN9"/>
<reference evidence="1" key="1">
    <citation type="submission" date="2020-04" db="EMBL/GenBank/DDBJ databases">
        <authorList>
            <person name="Zhang T."/>
        </authorList>
    </citation>
    <scope>NUCLEOTIDE SEQUENCE</scope>
    <source>
        <strain evidence="1">HKST-UBA10</strain>
    </source>
</reference>
<protein>
    <submittedName>
        <fullName evidence="1">Uncharacterized protein</fullName>
    </submittedName>
</protein>
<name>A0A955RIN9_9BACT</name>
<dbReference type="Gene3D" id="3.90.1140.10">
    <property type="entry name" value="Cyclic phosphodiesterase"/>
    <property type="match status" value="1"/>
</dbReference>
<dbReference type="EMBL" id="JAGQLG010000169">
    <property type="protein sequence ID" value="MCA9382574.1"/>
    <property type="molecule type" value="Genomic_DNA"/>
</dbReference>
<comment type="caution">
    <text evidence="1">The sequence shown here is derived from an EMBL/GenBank/DDBJ whole genome shotgun (WGS) entry which is preliminary data.</text>
</comment>
<gene>
    <name evidence="1" type="ORF">KC660_04175</name>
</gene>
<proteinExistence type="predicted"/>
<dbReference type="InterPro" id="IPR009097">
    <property type="entry name" value="Cyclic_Pdiesterase"/>
</dbReference>
<evidence type="ECO:0000313" key="1">
    <source>
        <dbReference type="EMBL" id="MCA9382574.1"/>
    </source>
</evidence>